<evidence type="ECO:0000256" key="1">
    <source>
        <dbReference type="ARBA" id="ARBA00004141"/>
    </source>
</evidence>
<protein>
    <recommendedName>
        <fullName evidence="6">NfeD-like C-terminal domain-containing protein</fullName>
    </recommendedName>
</protein>
<dbReference type="EMBL" id="LJBJ02000019">
    <property type="protein sequence ID" value="OAX51427.1"/>
    <property type="molecule type" value="Genomic_DNA"/>
</dbReference>
<dbReference type="PANTHER" id="PTHR33507">
    <property type="entry name" value="INNER MEMBRANE PROTEIN YBBJ"/>
    <property type="match status" value="1"/>
</dbReference>
<keyword evidence="4 5" id="KW-0472">Membrane</keyword>
<evidence type="ECO:0000259" key="6">
    <source>
        <dbReference type="Pfam" id="PF01957"/>
    </source>
</evidence>
<proteinExistence type="predicted"/>
<evidence type="ECO:0000256" key="5">
    <source>
        <dbReference type="SAM" id="Phobius"/>
    </source>
</evidence>
<feature type="transmembrane region" description="Helical" evidence="5">
    <location>
        <begin position="51"/>
        <end position="70"/>
    </location>
</feature>
<sequence>MFDWFAQNPWALWLLVVLLLGVIEMFSLEFVCLMMVGGAAAAAVTAVATGSWPIQVLVFAAVSLALLGLVRPSMVRRLNRNTPETRNNAEALVGRPVQALERVTGLQGLVRLEGDVWTARSAGGLSLDTGAFGRVVRIDGATAVVEPDADAGESSVSAH</sequence>
<dbReference type="RefSeq" id="WP_064725683.1">
    <property type="nucleotide sequence ID" value="NZ_JBEYYV010000023.1"/>
</dbReference>
<keyword evidence="8" id="KW-1185">Reference proteome</keyword>
<dbReference type="InterPro" id="IPR012340">
    <property type="entry name" value="NA-bd_OB-fold"/>
</dbReference>
<comment type="caution">
    <text evidence="7">The sequence shown here is derived from an EMBL/GenBank/DDBJ whole genome shotgun (WGS) entry which is preliminary data.</text>
</comment>
<dbReference type="Proteomes" id="UP000053171">
    <property type="component" value="Unassembled WGS sequence"/>
</dbReference>
<evidence type="ECO:0000313" key="7">
    <source>
        <dbReference type="EMBL" id="OAX51427.1"/>
    </source>
</evidence>
<comment type="subcellular location">
    <subcellularLocation>
        <location evidence="1">Membrane</location>
        <topology evidence="1">Multi-pass membrane protein</topology>
    </subcellularLocation>
</comment>
<feature type="domain" description="NfeD-like C-terminal" evidence="6">
    <location>
        <begin position="89"/>
        <end position="147"/>
    </location>
</feature>
<dbReference type="InterPro" id="IPR052165">
    <property type="entry name" value="Membrane_assoc_protease"/>
</dbReference>
<organism evidence="7 8">
    <name type="scientific">Rothia kristinae</name>
    <dbReference type="NCBI Taxonomy" id="37923"/>
    <lineage>
        <taxon>Bacteria</taxon>
        <taxon>Bacillati</taxon>
        <taxon>Actinomycetota</taxon>
        <taxon>Actinomycetes</taxon>
        <taxon>Micrococcales</taxon>
        <taxon>Micrococcaceae</taxon>
        <taxon>Rothia</taxon>
    </lineage>
</organism>
<evidence type="ECO:0000256" key="2">
    <source>
        <dbReference type="ARBA" id="ARBA00022692"/>
    </source>
</evidence>
<dbReference type="GO" id="GO:0005886">
    <property type="term" value="C:plasma membrane"/>
    <property type="evidence" value="ECO:0007669"/>
    <property type="project" value="TreeGrafter"/>
</dbReference>
<dbReference type="Pfam" id="PF01957">
    <property type="entry name" value="NfeD"/>
    <property type="match status" value="1"/>
</dbReference>
<dbReference type="AlphaFoldDB" id="A0A199NR80"/>
<keyword evidence="2 5" id="KW-0812">Transmembrane</keyword>
<gene>
    <name evidence="7" type="ORF">AN277_0208745</name>
</gene>
<evidence type="ECO:0000256" key="4">
    <source>
        <dbReference type="ARBA" id="ARBA00023136"/>
    </source>
</evidence>
<evidence type="ECO:0000256" key="3">
    <source>
        <dbReference type="ARBA" id="ARBA00022989"/>
    </source>
</evidence>
<name>A0A199NR80_9MICC</name>
<dbReference type="InterPro" id="IPR002810">
    <property type="entry name" value="NfeD-like_C"/>
</dbReference>
<reference evidence="7" key="1">
    <citation type="submission" date="2016-06" db="EMBL/GenBank/DDBJ databases">
        <title>Identification of putative biosynthetic pathways for the production of bioactive secondary metabolites by the marine actinomycete Kocuria kristinae RUTW2-3.</title>
        <authorList>
            <person name="Waterworth S.C."/>
            <person name="Walmsley T.A."/>
            <person name="Matongo T."/>
            <person name="Davies-Coleman M.T."/>
            <person name="Dorrington R.A."/>
        </authorList>
    </citation>
    <scope>NUCLEOTIDE SEQUENCE [LARGE SCALE GENOMIC DNA]</scope>
    <source>
        <strain evidence="7">RUTW2-3</strain>
    </source>
</reference>
<accession>A0A199NR80</accession>
<dbReference type="Gene3D" id="2.40.50.140">
    <property type="entry name" value="Nucleic acid-binding proteins"/>
    <property type="match status" value="1"/>
</dbReference>
<keyword evidence="3 5" id="KW-1133">Transmembrane helix</keyword>
<evidence type="ECO:0000313" key="8">
    <source>
        <dbReference type="Proteomes" id="UP000053171"/>
    </source>
</evidence>
<dbReference type="PANTHER" id="PTHR33507:SF3">
    <property type="entry name" value="INNER MEMBRANE PROTEIN YBBJ"/>
    <property type="match status" value="1"/>
</dbReference>